<proteinExistence type="predicted"/>
<evidence type="ECO:0000313" key="2">
    <source>
        <dbReference type="Proteomes" id="UP000322814"/>
    </source>
</evidence>
<dbReference type="RefSeq" id="WP_147771506.1">
    <property type="nucleotide sequence ID" value="NZ_SAYB01000007.1"/>
</dbReference>
<evidence type="ECO:0000313" key="1">
    <source>
        <dbReference type="EMBL" id="TXJ35379.1"/>
    </source>
</evidence>
<accession>A0A5C8EBE5</accession>
<dbReference type="EMBL" id="SAYB01000007">
    <property type="protein sequence ID" value="TXJ35379.1"/>
    <property type="molecule type" value="Genomic_DNA"/>
</dbReference>
<name>A0A5C8EBE5_9SPIR</name>
<protein>
    <submittedName>
        <fullName evidence="1">Uncharacterized protein</fullName>
    </submittedName>
</protein>
<organism evidence="1 2">
    <name type="scientific">Brachyspira aalborgi</name>
    <dbReference type="NCBI Taxonomy" id="29522"/>
    <lineage>
        <taxon>Bacteria</taxon>
        <taxon>Pseudomonadati</taxon>
        <taxon>Spirochaetota</taxon>
        <taxon>Spirochaetia</taxon>
        <taxon>Brachyspirales</taxon>
        <taxon>Brachyspiraceae</taxon>
        <taxon>Brachyspira</taxon>
    </lineage>
</organism>
<gene>
    <name evidence="1" type="ORF">EPJ78_10700</name>
</gene>
<dbReference type="Proteomes" id="UP000322814">
    <property type="component" value="Unassembled WGS sequence"/>
</dbReference>
<comment type="caution">
    <text evidence="1">The sequence shown here is derived from an EMBL/GenBank/DDBJ whole genome shotgun (WGS) entry which is preliminary data.</text>
</comment>
<sequence length="67" mass="8028">MNIKDFIYSKKDEGVYRKRTIFGIKIITKPKELLINSQLELMHEKILQINDRLNSVLENYDNFIREG</sequence>
<reference evidence="1 2" key="1">
    <citation type="journal article" date="1992" name="Lakartidningen">
        <title>[Penicillin V and not amoxicillin is the first choice preparation in acute otitis].</title>
        <authorList>
            <person name="Kamme C."/>
            <person name="Lundgren K."/>
            <person name="Prellner K."/>
        </authorList>
    </citation>
    <scope>NUCLEOTIDE SEQUENCE [LARGE SCALE GENOMIC DNA]</scope>
    <source>
        <strain evidence="1 2">PC4580III</strain>
    </source>
</reference>
<dbReference type="AlphaFoldDB" id="A0A5C8EBE5"/>